<feature type="compositionally biased region" description="Polar residues" evidence="3">
    <location>
        <begin position="492"/>
        <end position="501"/>
    </location>
</feature>
<protein>
    <submittedName>
        <fullName evidence="6">DNA replication factor Cdt1</fullName>
    </submittedName>
</protein>
<dbReference type="Proteomes" id="UP001652642">
    <property type="component" value="Chromosome 10"/>
</dbReference>
<feature type="compositionally biased region" description="Pro residues" evidence="3">
    <location>
        <begin position="44"/>
        <end position="57"/>
    </location>
</feature>
<comment type="similarity">
    <text evidence="1">Belongs to the Cdt1 family.</text>
</comment>
<dbReference type="Gene3D" id="1.10.10.1420">
    <property type="entry name" value="DNA replication factor Cdt1, C-terminal WH domain"/>
    <property type="match status" value="1"/>
</dbReference>
<feature type="region of interest" description="Disordered" evidence="3">
    <location>
        <begin position="225"/>
        <end position="256"/>
    </location>
</feature>
<dbReference type="RefSeq" id="XP_072836812.1">
    <property type="nucleotide sequence ID" value="XM_072980711.1"/>
</dbReference>
<keyword evidence="5" id="KW-1185">Reference proteome</keyword>
<feature type="compositionally biased region" description="Low complexity" evidence="3">
    <location>
        <begin position="31"/>
        <end position="43"/>
    </location>
</feature>
<evidence type="ECO:0000256" key="2">
    <source>
        <dbReference type="ARBA" id="ARBA00023306"/>
    </source>
</evidence>
<reference evidence="6" key="1">
    <citation type="submission" date="2025-08" db="UniProtKB">
        <authorList>
            <consortium name="RefSeq"/>
        </authorList>
    </citation>
    <scope>IDENTIFICATION</scope>
</reference>
<dbReference type="CDD" id="cd08767">
    <property type="entry name" value="Cdt1_c"/>
    <property type="match status" value="1"/>
</dbReference>
<sequence>MAQQQQQRERERQQRRLTDFFPQSKKGPVGAPLAAKRPRALPAAAPPQKAPPPPSPPLARWLAPPRTPPASARPEQRPPGSRKRRRPEEEPERDGPPPPAGPRKGTARKRLVLSAAEEADPVPDSPASLGRRSPSALDKAAKDLANEILSPVLKAEVGAQPGTAAPEAAQKEAPKEKLAAELRGRLDKIRALAQRVQRPAGSLPEAEGDLRSRLKRARLLEAKISQRKASRGEEEEEAAQHQRGRKDPLDSTAENSEKTPAYQRFHALAQDVPPGLALPYKYKVLAEMFRSMETVVAMLFNRSETATFAKVKQGVQDMIRKQFEERNVGQIKTVYPTSYTLRQEKNVPSFGSGQRRPAYQLTLEPVLKAGEKLSASRQMERRKIFGRNLLNIVKEHHKAFLASLNPPMAVPEHKLTRWHPRFNLDGVPDIVPAALPQPPEVDKITSAQEVLEKARTMLTPKMEKALANLALRTAETGAAAGLESPRPIPASPSGTPDSLKGVSQSLLERVRTKEAQKMQALMTRHPQQEQRLSMLARLPEMARVLRNVFVAEKKPALPLEVACRRMMASYRSPMALGEMEKHLRLLAELLPAWACVLSLRKDTYLKLDKNVELNVVMERLAARTKEEEKL</sequence>
<proteinExistence type="inferred from homology"/>
<dbReference type="InterPro" id="IPR014939">
    <property type="entry name" value="CDT1_Gemini-bd-like"/>
</dbReference>
<evidence type="ECO:0000256" key="3">
    <source>
        <dbReference type="SAM" id="MobiDB-lite"/>
    </source>
</evidence>
<feature type="region of interest" description="Disordered" evidence="3">
    <location>
        <begin position="159"/>
        <end position="181"/>
    </location>
</feature>
<name>A0ABM5EUI1_9SAUR</name>
<dbReference type="PANTHER" id="PTHR28637">
    <property type="entry name" value="DNA REPLICATION FACTOR CDT1"/>
    <property type="match status" value="1"/>
</dbReference>
<feature type="compositionally biased region" description="Low complexity" evidence="3">
    <location>
        <begin position="58"/>
        <end position="73"/>
    </location>
</feature>
<feature type="compositionally biased region" description="Basic and acidic residues" evidence="3">
    <location>
        <begin position="169"/>
        <end position="181"/>
    </location>
</feature>
<organism evidence="5 6">
    <name type="scientific">Pogona vitticeps</name>
    <name type="common">central bearded dragon</name>
    <dbReference type="NCBI Taxonomy" id="103695"/>
    <lineage>
        <taxon>Eukaryota</taxon>
        <taxon>Metazoa</taxon>
        <taxon>Chordata</taxon>
        <taxon>Craniata</taxon>
        <taxon>Vertebrata</taxon>
        <taxon>Euteleostomi</taxon>
        <taxon>Lepidosauria</taxon>
        <taxon>Squamata</taxon>
        <taxon>Bifurcata</taxon>
        <taxon>Unidentata</taxon>
        <taxon>Episquamata</taxon>
        <taxon>Toxicofera</taxon>
        <taxon>Iguania</taxon>
        <taxon>Acrodonta</taxon>
        <taxon>Agamidae</taxon>
        <taxon>Amphibolurinae</taxon>
        <taxon>Pogona</taxon>
    </lineage>
</organism>
<dbReference type="CDD" id="cd08674">
    <property type="entry name" value="Cdt1_m"/>
    <property type="match status" value="1"/>
</dbReference>
<dbReference type="PANTHER" id="PTHR28637:SF1">
    <property type="entry name" value="DNA REPLICATION FACTOR CDT1"/>
    <property type="match status" value="1"/>
</dbReference>
<dbReference type="Pfam" id="PF16679">
    <property type="entry name" value="CDT1_C"/>
    <property type="match status" value="1"/>
</dbReference>
<evidence type="ECO:0000313" key="6">
    <source>
        <dbReference type="RefSeq" id="XP_072836812.1"/>
    </source>
</evidence>
<dbReference type="InterPro" id="IPR036390">
    <property type="entry name" value="WH_DNA-bd_sf"/>
</dbReference>
<dbReference type="SUPFAM" id="SSF46785">
    <property type="entry name" value="Winged helix' DNA-binding domain"/>
    <property type="match status" value="1"/>
</dbReference>
<dbReference type="GeneID" id="110076343"/>
<dbReference type="InterPro" id="IPR045173">
    <property type="entry name" value="Cdt1"/>
</dbReference>
<dbReference type="InterPro" id="IPR032054">
    <property type="entry name" value="Cdt1_C"/>
</dbReference>
<keyword evidence="2" id="KW-0131">Cell cycle</keyword>
<gene>
    <name evidence="6" type="primary">CDT1</name>
</gene>
<feature type="compositionally biased region" description="Basic and acidic residues" evidence="3">
    <location>
        <begin position="7"/>
        <end position="18"/>
    </location>
</feature>
<feature type="domain" description="CDT1 Geminin-binding" evidence="4">
    <location>
        <begin position="278"/>
        <end position="437"/>
    </location>
</feature>
<evidence type="ECO:0000256" key="1">
    <source>
        <dbReference type="ARBA" id="ARBA00008356"/>
    </source>
</evidence>
<dbReference type="SMART" id="SM01075">
    <property type="entry name" value="CDT1"/>
    <property type="match status" value="1"/>
</dbReference>
<evidence type="ECO:0000313" key="5">
    <source>
        <dbReference type="Proteomes" id="UP001652642"/>
    </source>
</evidence>
<accession>A0ABM5EUI1</accession>
<feature type="region of interest" description="Disordered" evidence="3">
    <location>
        <begin position="1"/>
        <end position="138"/>
    </location>
</feature>
<evidence type="ECO:0000259" key="4">
    <source>
        <dbReference type="SMART" id="SM01075"/>
    </source>
</evidence>
<dbReference type="InterPro" id="IPR038090">
    <property type="entry name" value="Cdt1_C_WH_dom_sf"/>
</dbReference>
<dbReference type="Pfam" id="PF08839">
    <property type="entry name" value="CDT1"/>
    <property type="match status" value="1"/>
</dbReference>
<feature type="region of interest" description="Disordered" evidence="3">
    <location>
        <begin position="479"/>
        <end position="501"/>
    </location>
</feature>